<keyword evidence="1" id="KW-0677">Repeat</keyword>
<feature type="domain" description="Disease resistance protein winged helix" evidence="4">
    <location>
        <begin position="249"/>
        <end position="320"/>
    </location>
</feature>
<dbReference type="GO" id="GO:0009626">
    <property type="term" value="P:plant-type hypersensitive response"/>
    <property type="evidence" value="ECO:0007669"/>
    <property type="project" value="UniProtKB-ARBA"/>
</dbReference>
<organism evidence="5 6">
    <name type="scientific">Spirodela intermedia</name>
    <name type="common">Intermediate duckweed</name>
    <dbReference type="NCBI Taxonomy" id="51605"/>
    <lineage>
        <taxon>Eukaryota</taxon>
        <taxon>Viridiplantae</taxon>
        <taxon>Streptophyta</taxon>
        <taxon>Embryophyta</taxon>
        <taxon>Tracheophyta</taxon>
        <taxon>Spermatophyta</taxon>
        <taxon>Magnoliopsida</taxon>
        <taxon>Liliopsida</taxon>
        <taxon>Araceae</taxon>
        <taxon>Lemnoideae</taxon>
        <taxon>Spirodela</taxon>
    </lineage>
</organism>
<dbReference type="InterPro" id="IPR002182">
    <property type="entry name" value="NB-ARC"/>
</dbReference>
<dbReference type="Pfam" id="PF00931">
    <property type="entry name" value="NB-ARC"/>
    <property type="match status" value="1"/>
</dbReference>
<reference evidence="5" key="1">
    <citation type="submission" date="2020-02" db="EMBL/GenBank/DDBJ databases">
        <authorList>
            <person name="Scholz U."/>
            <person name="Mascher M."/>
            <person name="Fiebig A."/>
        </authorList>
    </citation>
    <scope>NUCLEOTIDE SEQUENCE</scope>
</reference>
<dbReference type="Gene3D" id="1.10.8.430">
    <property type="entry name" value="Helical domain of apoptotic protease-activating factors"/>
    <property type="match status" value="1"/>
</dbReference>
<dbReference type="PANTHER" id="PTHR23155:SF1185">
    <property type="entry name" value="DISEASE RESISTANCE RPP8-LIKE PROTEIN 3-RELATED"/>
    <property type="match status" value="1"/>
</dbReference>
<dbReference type="InterPro" id="IPR027417">
    <property type="entry name" value="P-loop_NTPase"/>
</dbReference>
<dbReference type="PANTHER" id="PTHR23155">
    <property type="entry name" value="DISEASE RESISTANCE PROTEIN RP"/>
    <property type="match status" value="1"/>
</dbReference>
<dbReference type="Gene3D" id="3.40.50.300">
    <property type="entry name" value="P-loop containing nucleotide triphosphate hydrolases"/>
    <property type="match status" value="1"/>
</dbReference>
<dbReference type="InterPro" id="IPR036388">
    <property type="entry name" value="WH-like_DNA-bd_sf"/>
</dbReference>
<dbReference type="Pfam" id="PF23559">
    <property type="entry name" value="WHD_DRP"/>
    <property type="match status" value="1"/>
</dbReference>
<dbReference type="Proteomes" id="UP000663760">
    <property type="component" value="Chromosome 11"/>
</dbReference>
<dbReference type="InterPro" id="IPR044974">
    <property type="entry name" value="Disease_R_plants"/>
</dbReference>
<evidence type="ECO:0000313" key="6">
    <source>
        <dbReference type="Proteomes" id="UP000663760"/>
    </source>
</evidence>
<evidence type="ECO:0000256" key="2">
    <source>
        <dbReference type="ARBA" id="ARBA00022821"/>
    </source>
</evidence>
<evidence type="ECO:0000256" key="1">
    <source>
        <dbReference type="ARBA" id="ARBA00022737"/>
    </source>
</evidence>
<keyword evidence="2" id="KW-0611">Plant defense</keyword>
<dbReference type="Gene3D" id="1.10.10.10">
    <property type="entry name" value="Winged helix-like DNA-binding domain superfamily/Winged helix DNA-binding domain"/>
    <property type="match status" value="1"/>
</dbReference>
<dbReference type="EMBL" id="LR746274">
    <property type="protein sequence ID" value="CAA7405350.1"/>
    <property type="molecule type" value="Genomic_DNA"/>
</dbReference>
<protein>
    <submittedName>
        <fullName evidence="5">Uncharacterized protein</fullName>
    </submittedName>
</protein>
<dbReference type="GO" id="GO:0002758">
    <property type="term" value="P:innate immune response-activating signaling pathway"/>
    <property type="evidence" value="ECO:0007669"/>
    <property type="project" value="UniProtKB-ARBA"/>
</dbReference>
<dbReference type="AlphaFoldDB" id="A0A7I8L632"/>
<proteinExistence type="predicted"/>
<dbReference type="FunFam" id="1.10.10.10:FF:000322">
    <property type="entry name" value="Probable disease resistance protein At1g63360"/>
    <property type="match status" value="1"/>
</dbReference>
<dbReference type="OrthoDB" id="1867717at2759"/>
<dbReference type="FunFam" id="3.40.50.300:FF:001091">
    <property type="entry name" value="Probable disease resistance protein At1g61300"/>
    <property type="match status" value="1"/>
</dbReference>
<gene>
    <name evidence="5" type="ORF">SI8410_11016028</name>
</gene>
<evidence type="ECO:0000259" key="3">
    <source>
        <dbReference type="Pfam" id="PF00931"/>
    </source>
</evidence>
<keyword evidence="6" id="KW-1185">Reference proteome</keyword>
<evidence type="ECO:0000313" key="5">
    <source>
        <dbReference type="EMBL" id="CAA7405350.1"/>
    </source>
</evidence>
<dbReference type="SUPFAM" id="SSF52540">
    <property type="entry name" value="P-loop containing nucleoside triphosphate hydrolases"/>
    <property type="match status" value="1"/>
</dbReference>
<accession>A0A7I8L632</accession>
<dbReference type="GO" id="GO:0042742">
    <property type="term" value="P:defense response to bacterium"/>
    <property type="evidence" value="ECO:0007669"/>
    <property type="project" value="UniProtKB-ARBA"/>
</dbReference>
<dbReference type="InterPro" id="IPR058922">
    <property type="entry name" value="WHD_DRP"/>
</dbReference>
<sequence length="341" mass="38890">MSEQLLNGEISPAVISVLGMGGMGKTTIAKKNYNTYAVKRHFQRRVWVTVSQKFTPTELLQRILDCVLGTTTEKEIRSLTDMQLGERLRALLENVRYLVVMDDIWEKGAWGLIKCDLSASPGDRVILTTHIEDVATHAQGQVHRLPLLSEESWELFCAKVLPAGERCPPELEKMGKEMVRRCRGMPRAVLVLGGLVSERERTRYEWEALRRRLTQELSADTNEMVKNIQGLSYDDLSGDLKICFLYMGLFPAEMEIDATKLVQLWVAEGFIQQANGLTLEETAERHLEELANRSVIQVVDRDYMGWVDRFRIHDLLLHLAKDEGRRNQFNDVHGGSPPGRR</sequence>
<evidence type="ECO:0000259" key="4">
    <source>
        <dbReference type="Pfam" id="PF23559"/>
    </source>
</evidence>
<name>A0A7I8L632_SPIIN</name>
<dbReference type="InterPro" id="IPR042197">
    <property type="entry name" value="Apaf_helical"/>
</dbReference>
<feature type="domain" description="NB-ARC" evidence="3">
    <location>
        <begin position="3"/>
        <end position="163"/>
    </location>
</feature>
<dbReference type="GO" id="GO:0043531">
    <property type="term" value="F:ADP binding"/>
    <property type="evidence" value="ECO:0007669"/>
    <property type="project" value="InterPro"/>
</dbReference>
<dbReference type="PRINTS" id="PR00364">
    <property type="entry name" value="DISEASERSIST"/>
</dbReference>